<evidence type="ECO:0000256" key="4">
    <source>
        <dbReference type="ARBA" id="ARBA00021006"/>
    </source>
</evidence>
<keyword evidence="6 16" id="KW-0679">Respiratory chain</keyword>
<evidence type="ECO:0000256" key="3">
    <source>
        <dbReference type="ARBA" id="ARBA00012944"/>
    </source>
</evidence>
<dbReference type="EMBL" id="HQ896036">
    <property type="protein sequence ID" value="ADZ10834.1"/>
    <property type="molecule type" value="Genomic_DNA"/>
</dbReference>
<evidence type="ECO:0000256" key="2">
    <source>
        <dbReference type="ARBA" id="ARBA00009025"/>
    </source>
</evidence>
<dbReference type="PANTHER" id="PTHR43507:SF20">
    <property type="entry name" value="NADH-UBIQUINONE OXIDOREDUCTASE CHAIN 4"/>
    <property type="match status" value="1"/>
</dbReference>
<organism evidence="19">
    <name type="scientific">Gallinula chloropus</name>
    <name type="common">Common moorhen</name>
    <dbReference type="NCBI Taxonomy" id="9123"/>
    <lineage>
        <taxon>Eukaryota</taxon>
        <taxon>Metazoa</taxon>
        <taxon>Chordata</taxon>
        <taxon>Craniata</taxon>
        <taxon>Vertebrata</taxon>
        <taxon>Euteleostomi</taxon>
        <taxon>Archelosauria</taxon>
        <taxon>Archosauria</taxon>
        <taxon>Dinosauria</taxon>
        <taxon>Saurischia</taxon>
        <taxon>Theropoda</taxon>
        <taxon>Coelurosauria</taxon>
        <taxon>Aves</taxon>
        <taxon>Neognathae</taxon>
        <taxon>Neoaves</taxon>
        <taxon>Gruiformes</taxon>
        <taxon>Rallidae</taxon>
        <taxon>Gallinula</taxon>
    </lineage>
</organism>
<feature type="transmembrane region" description="Helical" evidence="16">
    <location>
        <begin position="351"/>
        <end position="369"/>
    </location>
</feature>
<dbReference type="GO" id="GO:0015990">
    <property type="term" value="P:electron transport coupled proton transport"/>
    <property type="evidence" value="ECO:0007669"/>
    <property type="project" value="TreeGrafter"/>
</dbReference>
<comment type="subcellular location">
    <subcellularLocation>
        <location evidence="1 16">Mitochondrion membrane</location>
        <topology evidence="1 16">Multi-pass membrane protein</topology>
    </subcellularLocation>
</comment>
<dbReference type="InterPro" id="IPR000260">
    <property type="entry name" value="NADH4_N"/>
</dbReference>
<dbReference type="GO" id="GO:0003954">
    <property type="term" value="F:NADH dehydrogenase activity"/>
    <property type="evidence" value="ECO:0007669"/>
    <property type="project" value="TreeGrafter"/>
</dbReference>
<evidence type="ECO:0000256" key="13">
    <source>
        <dbReference type="ARBA" id="ARBA00023128"/>
    </source>
</evidence>
<dbReference type="Pfam" id="PF01059">
    <property type="entry name" value="Oxidored_q5_N"/>
    <property type="match status" value="1"/>
</dbReference>
<feature type="domain" description="NADH:ubiquinone oxidoreductase chain 4 N-terminal" evidence="18">
    <location>
        <begin position="1"/>
        <end position="109"/>
    </location>
</feature>
<dbReference type="InterPro" id="IPR010227">
    <property type="entry name" value="NADH_Q_OxRdtase_chainM/4"/>
</dbReference>
<keyword evidence="13 16" id="KW-0496">Mitochondrion</keyword>
<feature type="transmembrane region" description="Helical" evidence="16">
    <location>
        <begin position="149"/>
        <end position="169"/>
    </location>
</feature>
<keyword evidence="8" id="KW-1278">Translocase</keyword>
<dbReference type="GeneID" id="10322749"/>
<dbReference type="PANTHER" id="PTHR43507">
    <property type="entry name" value="NADH-UBIQUINONE OXIDOREDUCTASE CHAIN 4"/>
    <property type="match status" value="1"/>
</dbReference>
<evidence type="ECO:0000256" key="16">
    <source>
        <dbReference type="RuleBase" id="RU003297"/>
    </source>
</evidence>
<evidence type="ECO:0000313" key="19">
    <source>
        <dbReference type="EMBL" id="ADZ10834.1"/>
    </source>
</evidence>
<dbReference type="GO" id="GO:0048039">
    <property type="term" value="F:ubiquinone binding"/>
    <property type="evidence" value="ECO:0007669"/>
    <property type="project" value="TreeGrafter"/>
</dbReference>
<dbReference type="PRINTS" id="PR01437">
    <property type="entry name" value="NUOXDRDTASE4"/>
</dbReference>
<keyword evidence="14 16" id="KW-0472">Membrane</keyword>
<dbReference type="InterPro" id="IPR001750">
    <property type="entry name" value="ND/Mrp_TM"/>
</dbReference>
<feature type="transmembrane region" description="Helical" evidence="16">
    <location>
        <begin position="284"/>
        <end position="303"/>
    </location>
</feature>
<accession>F1DS70</accession>
<comment type="catalytic activity">
    <reaction evidence="15 16">
        <text>a ubiquinone + NADH + 5 H(+)(in) = a ubiquinol + NAD(+) + 4 H(+)(out)</text>
        <dbReference type="Rhea" id="RHEA:29091"/>
        <dbReference type="Rhea" id="RHEA-COMP:9565"/>
        <dbReference type="Rhea" id="RHEA-COMP:9566"/>
        <dbReference type="ChEBI" id="CHEBI:15378"/>
        <dbReference type="ChEBI" id="CHEBI:16389"/>
        <dbReference type="ChEBI" id="CHEBI:17976"/>
        <dbReference type="ChEBI" id="CHEBI:57540"/>
        <dbReference type="ChEBI" id="CHEBI:57945"/>
        <dbReference type="EC" id="7.1.1.2"/>
    </reaction>
</comment>
<gene>
    <name evidence="19" type="primary">ND4</name>
</gene>
<comment type="similarity">
    <text evidence="2 16">Belongs to the complex I subunit 4 family.</text>
</comment>
<feature type="domain" description="NADH:quinone oxidoreductase/Mrp antiporter transmembrane" evidence="17">
    <location>
        <begin position="112"/>
        <end position="401"/>
    </location>
</feature>
<dbReference type="GO" id="GO:0031966">
    <property type="term" value="C:mitochondrial membrane"/>
    <property type="evidence" value="ECO:0007669"/>
    <property type="project" value="UniProtKB-SubCell"/>
</dbReference>
<evidence type="ECO:0000256" key="11">
    <source>
        <dbReference type="ARBA" id="ARBA00023027"/>
    </source>
</evidence>
<dbReference type="EC" id="7.1.1.2" evidence="3 16"/>
<dbReference type="CTD" id="4538"/>
<feature type="transmembrane region" description="Helical" evidence="16">
    <location>
        <begin position="224"/>
        <end position="244"/>
    </location>
</feature>
<dbReference type="GO" id="GO:0042773">
    <property type="term" value="P:ATP synthesis coupled electron transport"/>
    <property type="evidence" value="ECO:0007669"/>
    <property type="project" value="InterPro"/>
</dbReference>
<feature type="transmembrane region" description="Helical" evidence="16">
    <location>
        <begin position="189"/>
        <end position="212"/>
    </location>
</feature>
<feature type="transmembrane region" description="Helical" evidence="16">
    <location>
        <begin position="309"/>
        <end position="330"/>
    </location>
</feature>
<dbReference type="GO" id="GO:0008137">
    <property type="term" value="F:NADH dehydrogenase (ubiquinone) activity"/>
    <property type="evidence" value="ECO:0007669"/>
    <property type="project" value="UniProtKB-UniRule"/>
</dbReference>
<evidence type="ECO:0000256" key="7">
    <source>
        <dbReference type="ARBA" id="ARBA00022692"/>
    </source>
</evidence>
<comment type="function">
    <text evidence="16">Core subunit of the mitochondrial membrane respiratory chain NADH dehydrogenase (Complex I) which catalyzes electron transfer from NADH through the respiratory chain, using ubiquinone as an electron acceptor. Essential for the catalytic activity and assembly of complex I.</text>
</comment>
<geneLocation type="mitochondrion" evidence="19"/>
<evidence type="ECO:0000256" key="10">
    <source>
        <dbReference type="ARBA" id="ARBA00022989"/>
    </source>
</evidence>
<evidence type="ECO:0000256" key="5">
    <source>
        <dbReference type="ARBA" id="ARBA00022448"/>
    </source>
</evidence>
<evidence type="ECO:0000256" key="8">
    <source>
        <dbReference type="ARBA" id="ARBA00022967"/>
    </source>
</evidence>
<name>F1DS70_GALCH</name>
<evidence type="ECO:0000259" key="18">
    <source>
        <dbReference type="Pfam" id="PF01059"/>
    </source>
</evidence>
<feature type="transmembrane region" description="Helical" evidence="16">
    <location>
        <begin position="389"/>
        <end position="413"/>
    </location>
</feature>
<keyword evidence="9 16" id="KW-0249">Electron transport</keyword>
<keyword evidence="7 16" id="KW-0812">Transmembrane</keyword>
<feature type="transmembrane region" description="Helical" evidence="16">
    <location>
        <begin position="94"/>
        <end position="112"/>
    </location>
</feature>
<dbReference type="InterPro" id="IPR003918">
    <property type="entry name" value="NADH_UbQ_OxRdtase"/>
</dbReference>
<dbReference type="RefSeq" id="YP_004300379.1">
    <property type="nucleotide sequence ID" value="NC_015236.1"/>
</dbReference>
<keyword evidence="10 16" id="KW-1133">Transmembrane helix</keyword>
<reference evidence="19" key="1">
    <citation type="submission" date="2011-01" db="EMBL/GenBank/DDBJ databases">
        <title>Characterization of the complete mitogenome of Gallinula chloropus.</title>
        <authorList>
            <person name="Kan X.-Z."/>
            <person name="Li X.-F."/>
        </authorList>
    </citation>
    <scope>NUCLEOTIDE SEQUENCE</scope>
</reference>
<evidence type="ECO:0000256" key="12">
    <source>
        <dbReference type="ARBA" id="ARBA00023075"/>
    </source>
</evidence>
<evidence type="ECO:0000256" key="1">
    <source>
        <dbReference type="ARBA" id="ARBA00004225"/>
    </source>
</evidence>
<evidence type="ECO:0000256" key="14">
    <source>
        <dbReference type="ARBA" id="ARBA00023136"/>
    </source>
</evidence>
<dbReference type="Pfam" id="PF00361">
    <property type="entry name" value="Proton_antipo_M"/>
    <property type="match status" value="1"/>
</dbReference>
<keyword evidence="11 16" id="KW-0520">NAD</keyword>
<protein>
    <recommendedName>
        <fullName evidence="4 16">NADH-ubiquinone oxidoreductase chain 4</fullName>
        <ecNumber evidence="3 16">7.1.1.2</ecNumber>
    </recommendedName>
</protein>
<keyword evidence="12 16" id="KW-0830">Ubiquinone</keyword>
<sequence length="455" mass="50872">MLKIIIPTAMLIPTTLLTPQKLLRSTITAHSTLIATLSLQWLTPTYYPHKNLSQWTGIDQTSSPLLALLCWLLPLMLMASQNHLQQEPPSRKRTFITTMIMVQPFIIMAFSATELTMFYISFEATLIPTLILITRWGNQPERLSAGIYLMLYTLISSLPLLITILYLHAQLGTLHLTMLALTHPHTTNHWTNLLSSLALLMAFMVKAPLYGLHLWLPKAHVEAPIAGSMLLAALLLKLGGYGIMRTTILTGPLPNLIHYPFLVLALWGTLMTSSICLRQTDLKALIAYSSVSHMGLVIAATMIQTHWSFSGAMILMISHGLTSSMLFCLANTNYERTHSRILLLTRGLQPILPLMATWWLLANLTNMALPPTTNLMAELMIMTTLFNWSNLTLILTGMAMLLTAAYTLSMLLMTQRGILPTHLTSIQNSNTREHLLMILHITPLLLLILKPELIS</sequence>
<evidence type="ECO:0000256" key="15">
    <source>
        <dbReference type="ARBA" id="ARBA00049551"/>
    </source>
</evidence>
<dbReference type="NCBIfam" id="TIGR01972">
    <property type="entry name" value="NDH_I_M"/>
    <property type="match status" value="1"/>
</dbReference>
<keyword evidence="5 16" id="KW-0813">Transport</keyword>
<feature type="transmembrane region" description="Helical" evidence="16">
    <location>
        <begin position="256"/>
        <end position="277"/>
    </location>
</feature>
<proteinExistence type="inferred from homology"/>
<evidence type="ECO:0000256" key="6">
    <source>
        <dbReference type="ARBA" id="ARBA00022660"/>
    </source>
</evidence>
<evidence type="ECO:0000256" key="9">
    <source>
        <dbReference type="ARBA" id="ARBA00022982"/>
    </source>
</evidence>
<evidence type="ECO:0000259" key="17">
    <source>
        <dbReference type="Pfam" id="PF00361"/>
    </source>
</evidence>
<dbReference type="AlphaFoldDB" id="F1DS70"/>